<name>A0A0R3SNK0_HYMDI</name>
<reference evidence="3" key="1">
    <citation type="submission" date="2017-02" db="UniProtKB">
        <authorList>
            <consortium name="WormBaseParasite"/>
        </authorList>
    </citation>
    <scope>IDENTIFICATION</scope>
</reference>
<reference evidence="1 2" key="2">
    <citation type="submission" date="2018-11" db="EMBL/GenBank/DDBJ databases">
        <authorList>
            <consortium name="Pathogen Informatics"/>
        </authorList>
    </citation>
    <scope>NUCLEOTIDE SEQUENCE [LARGE SCALE GENOMIC DNA]</scope>
</reference>
<organism evidence="3">
    <name type="scientific">Hymenolepis diminuta</name>
    <name type="common">Rat tapeworm</name>
    <dbReference type="NCBI Taxonomy" id="6216"/>
    <lineage>
        <taxon>Eukaryota</taxon>
        <taxon>Metazoa</taxon>
        <taxon>Spiralia</taxon>
        <taxon>Lophotrochozoa</taxon>
        <taxon>Platyhelminthes</taxon>
        <taxon>Cestoda</taxon>
        <taxon>Eucestoda</taxon>
        <taxon>Cyclophyllidea</taxon>
        <taxon>Hymenolepididae</taxon>
        <taxon>Hymenolepis</taxon>
    </lineage>
</organism>
<evidence type="ECO:0000313" key="3">
    <source>
        <dbReference type="WBParaSite" id="HDID_0000651501-mRNA-1"/>
    </source>
</evidence>
<evidence type="ECO:0000313" key="1">
    <source>
        <dbReference type="EMBL" id="VDL58831.1"/>
    </source>
</evidence>
<dbReference type="Proteomes" id="UP000274504">
    <property type="component" value="Unassembled WGS sequence"/>
</dbReference>
<protein>
    <submittedName>
        <fullName evidence="3">DPH6</fullName>
    </submittedName>
</protein>
<dbReference type="WBParaSite" id="HDID_0000651501-mRNA-1">
    <property type="protein sequence ID" value="HDID_0000651501-mRNA-1"/>
    <property type="gene ID" value="HDID_0000651501"/>
</dbReference>
<accession>A0A0R3SNK0</accession>
<proteinExistence type="predicted"/>
<dbReference type="EMBL" id="UYSG01005739">
    <property type="protein sequence ID" value="VDL58831.1"/>
    <property type="molecule type" value="Genomic_DNA"/>
</dbReference>
<dbReference type="AlphaFoldDB" id="A0A0R3SNK0"/>
<evidence type="ECO:0000313" key="2">
    <source>
        <dbReference type="Proteomes" id="UP000274504"/>
    </source>
</evidence>
<sequence>MNKEHGGDPLAVYFQRRVYVVGCGEDVNKMEMLDMTAGSQWTSLTFFRQRLEIQSMAIVGKELFVLG</sequence>
<gene>
    <name evidence="1" type="ORF">HDID_LOCUS6513</name>
</gene>